<accession>A0A938WQ70</accession>
<gene>
    <name evidence="1" type="ORF">H6B30_14895</name>
</gene>
<comment type="caution">
    <text evidence="1">The sequence shown here is derived from an EMBL/GenBank/DDBJ whole genome shotgun (WGS) entry which is preliminary data.</text>
</comment>
<reference evidence="1 2" key="1">
    <citation type="journal article" date="2021" name="Sci. Rep.">
        <title>The distribution of antibiotic resistance genes in chicken gut microbiota commensals.</title>
        <authorList>
            <person name="Juricova H."/>
            <person name="Matiasovicova J."/>
            <person name="Kubasova T."/>
            <person name="Cejkova D."/>
            <person name="Rychlik I."/>
        </authorList>
    </citation>
    <scope>NUCLEOTIDE SEQUENCE [LARGE SCALE GENOMIC DNA]</scope>
    <source>
        <strain evidence="1 2">An819</strain>
    </source>
</reference>
<proteinExistence type="predicted"/>
<dbReference type="SUPFAM" id="SSF53041">
    <property type="entry name" value="Resolvase-like"/>
    <property type="match status" value="1"/>
</dbReference>
<evidence type="ECO:0000313" key="1">
    <source>
        <dbReference type="EMBL" id="MBM6663013.1"/>
    </source>
</evidence>
<dbReference type="Pfam" id="PF00239">
    <property type="entry name" value="Resolvase"/>
    <property type="match status" value="1"/>
</dbReference>
<keyword evidence="2" id="KW-1185">Reference proteome</keyword>
<organism evidence="1 2">
    <name type="scientific">Marseilla massiliensis</name>
    <dbReference type="NCBI Taxonomy" id="1841864"/>
    <lineage>
        <taxon>Bacteria</taxon>
        <taxon>Pseudomonadati</taxon>
        <taxon>Bacteroidota</taxon>
        <taxon>Bacteroidia</taxon>
        <taxon>Bacteroidales</taxon>
        <taxon>Prevotellaceae</taxon>
        <taxon>Marseilla</taxon>
    </lineage>
</organism>
<dbReference type="EMBL" id="JACJJL010000039">
    <property type="protein sequence ID" value="MBM6663013.1"/>
    <property type="molecule type" value="Genomic_DNA"/>
</dbReference>
<dbReference type="GO" id="GO:0003677">
    <property type="term" value="F:DNA binding"/>
    <property type="evidence" value="ECO:0007669"/>
    <property type="project" value="InterPro"/>
</dbReference>
<sequence length="200" mass="22613">MAKIGYMPYLPKYAEGAADRKWMEDFGCENIVEEQPVEGAYRLGWDRLLANIGKGDTLVISKFAHVVKGARQLSFFLELCRIKSVRLVSLHDGIDSGNELFPETKVSDVLSMVAKLPEEANAVRKMVSKPGRLTKGIKVLSQAAYGRMERKKLVVNMYKCGYTIEDIWKSSGFRSRSSIFRVLKDAGVELKRSRNKMKDN</sequence>
<evidence type="ECO:0000313" key="2">
    <source>
        <dbReference type="Proteomes" id="UP000764045"/>
    </source>
</evidence>
<name>A0A938WQ70_9BACT</name>
<dbReference type="GO" id="GO:0000150">
    <property type="term" value="F:DNA strand exchange activity"/>
    <property type="evidence" value="ECO:0007669"/>
    <property type="project" value="InterPro"/>
</dbReference>
<dbReference type="RefSeq" id="WP_087249293.1">
    <property type="nucleotide sequence ID" value="NZ_JACJJG010000001.1"/>
</dbReference>
<dbReference type="InterPro" id="IPR036162">
    <property type="entry name" value="Resolvase-like_N_sf"/>
</dbReference>
<dbReference type="InterPro" id="IPR006119">
    <property type="entry name" value="Resolv_N"/>
</dbReference>
<dbReference type="Proteomes" id="UP000764045">
    <property type="component" value="Unassembled WGS sequence"/>
</dbReference>
<protein>
    <submittedName>
        <fullName evidence="1">Recombinase family protein</fullName>
    </submittedName>
</protein>
<dbReference type="Gene3D" id="1.10.10.60">
    <property type="entry name" value="Homeodomain-like"/>
    <property type="match status" value="1"/>
</dbReference>
<dbReference type="Gene3D" id="3.40.50.1390">
    <property type="entry name" value="Resolvase, N-terminal catalytic domain"/>
    <property type="match status" value="1"/>
</dbReference>
<dbReference type="AlphaFoldDB" id="A0A938WQ70"/>
<dbReference type="SMART" id="SM00857">
    <property type="entry name" value="Resolvase"/>
    <property type="match status" value="1"/>
</dbReference>